<sequence length="114" mass="12310">MTAATVLIYLSTINQSGRVLHPSALVQHSPHHGRSHAYSSKGKGGRGDPQDTLEDGRRPPVRCQPPIRGRRGTPEGPGCFQQWARGKGKTGKGLLEERENRSGSAVDSDSVIEE</sequence>
<feature type="compositionally biased region" description="Basic and acidic residues" evidence="1">
    <location>
        <begin position="45"/>
        <end position="58"/>
    </location>
</feature>
<name>A0A4Q4TAS1_9PEZI</name>
<proteinExistence type="predicted"/>
<dbReference type="STRING" id="155417.A0A4Q4TAS1"/>
<gene>
    <name evidence="2" type="ORF">DL764_005934</name>
</gene>
<organism evidence="2 3">
    <name type="scientific">Monosporascus ibericus</name>
    <dbReference type="NCBI Taxonomy" id="155417"/>
    <lineage>
        <taxon>Eukaryota</taxon>
        <taxon>Fungi</taxon>
        <taxon>Dikarya</taxon>
        <taxon>Ascomycota</taxon>
        <taxon>Pezizomycotina</taxon>
        <taxon>Sordariomycetes</taxon>
        <taxon>Xylariomycetidae</taxon>
        <taxon>Xylariales</taxon>
        <taxon>Xylariales incertae sedis</taxon>
        <taxon>Monosporascus</taxon>
    </lineage>
</organism>
<comment type="caution">
    <text evidence="2">The sequence shown here is derived from an EMBL/GenBank/DDBJ whole genome shotgun (WGS) entry which is preliminary data.</text>
</comment>
<evidence type="ECO:0000313" key="2">
    <source>
        <dbReference type="EMBL" id="RYP02183.1"/>
    </source>
</evidence>
<keyword evidence="3" id="KW-1185">Reference proteome</keyword>
<feature type="region of interest" description="Disordered" evidence="1">
    <location>
        <begin position="21"/>
        <end position="114"/>
    </location>
</feature>
<dbReference type="Proteomes" id="UP000293360">
    <property type="component" value="Unassembled WGS sequence"/>
</dbReference>
<dbReference type="OrthoDB" id="419694at2759"/>
<evidence type="ECO:0000256" key="1">
    <source>
        <dbReference type="SAM" id="MobiDB-lite"/>
    </source>
</evidence>
<protein>
    <submittedName>
        <fullName evidence="2">Uncharacterized protein</fullName>
    </submittedName>
</protein>
<reference evidence="2 3" key="1">
    <citation type="submission" date="2018-06" db="EMBL/GenBank/DDBJ databases">
        <title>Complete Genomes of Monosporascus.</title>
        <authorList>
            <person name="Robinson A.J."/>
            <person name="Natvig D.O."/>
        </authorList>
    </citation>
    <scope>NUCLEOTIDE SEQUENCE [LARGE SCALE GENOMIC DNA]</scope>
    <source>
        <strain evidence="2 3">CBS 110550</strain>
    </source>
</reference>
<dbReference type="AlphaFoldDB" id="A0A4Q4TAS1"/>
<accession>A0A4Q4TAS1</accession>
<dbReference type="EMBL" id="QJNU01000327">
    <property type="protein sequence ID" value="RYP02183.1"/>
    <property type="molecule type" value="Genomic_DNA"/>
</dbReference>
<evidence type="ECO:0000313" key="3">
    <source>
        <dbReference type="Proteomes" id="UP000293360"/>
    </source>
</evidence>